<evidence type="ECO:0000313" key="2">
    <source>
        <dbReference type="EMBL" id="QDQ28854.1"/>
    </source>
</evidence>
<feature type="signal peptide" evidence="1">
    <location>
        <begin position="1"/>
        <end position="27"/>
    </location>
</feature>
<dbReference type="EMBL" id="CP041730">
    <property type="protein sequence ID" value="QDQ28854.1"/>
    <property type="molecule type" value="Genomic_DNA"/>
</dbReference>
<dbReference type="KEGG" id="cari:FNU76_22265"/>
<organism evidence="2 3">
    <name type="scientific">Chitinimonas arctica</name>
    <dbReference type="NCBI Taxonomy" id="2594795"/>
    <lineage>
        <taxon>Bacteria</taxon>
        <taxon>Pseudomonadati</taxon>
        <taxon>Pseudomonadota</taxon>
        <taxon>Betaproteobacteria</taxon>
        <taxon>Neisseriales</taxon>
        <taxon>Chitinibacteraceae</taxon>
        <taxon>Chitinimonas</taxon>
    </lineage>
</organism>
<accession>A0A516SL21</accession>
<dbReference type="PROSITE" id="PS51257">
    <property type="entry name" value="PROKAR_LIPOPROTEIN"/>
    <property type="match status" value="1"/>
</dbReference>
<evidence type="ECO:0000313" key="3">
    <source>
        <dbReference type="Proteomes" id="UP000317550"/>
    </source>
</evidence>
<evidence type="ECO:0000256" key="1">
    <source>
        <dbReference type="SAM" id="SignalP"/>
    </source>
</evidence>
<dbReference type="RefSeq" id="WP_144280237.1">
    <property type="nucleotide sequence ID" value="NZ_CP041730.1"/>
</dbReference>
<name>A0A516SL21_9NEIS</name>
<protein>
    <recommendedName>
        <fullName evidence="4">DUF3108 domain-containing protein</fullName>
    </recommendedName>
</protein>
<keyword evidence="3" id="KW-1185">Reference proteome</keyword>
<evidence type="ECO:0008006" key="4">
    <source>
        <dbReference type="Google" id="ProtNLM"/>
    </source>
</evidence>
<dbReference type="Proteomes" id="UP000317550">
    <property type="component" value="Chromosome"/>
</dbReference>
<dbReference type="AlphaFoldDB" id="A0A516SL21"/>
<gene>
    <name evidence="2" type="ORF">FNU76_22265</name>
</gene>
<sequence>MKFNPAAISASTFITACLSLYGVTAHADTPLPATDDNQLRSKCMFYSMTDSDKRVMRYTIDGEKQADQFTRWNLEFFHNYIATVRITGNNETYPNGNVTKSFFLDRQDDSQYWQMADEEFNGKDKKWDISYSPKPSMLEHYPSKIGESLSTQTKVTRKSVAPPSQASSFDLQTKVTYLGNESIRLPDDTQPDTCKFEITRTNLATNQVSKSTYWYAYMFGVVRTSFDVARPGSQVPGKGLLEFLRIEK</sequence>
<keyword evidence="1" id="KW-0732">Signal</keyword>
<reference evidence="3" key="1">
    <citation type="submission" date="2019-07" db="EMBL/GenBank/DDBJ databases">
        <title>Chitinimonas sp. nov., isolated from Ny-Alesund, arctica soil.</title>
        <authorList>
            <person name="Xu Q."/>
            <person name="Peng F."/>
        </authorList>
    </citation>
    <scope>NUCLEOTIDE SEQUENCE [LARGE SCALE GENOMIC DNA]</scope>
    <source>
        <strain evidence="3">R3-44</strain>
    </source>
</reference>
<proteinExistence type="predicted"/>
<feature type="chain" id="PRO_5022083792" description="DUF3108 domain-containing protein" evidence="1">
    <location>
        <begin position="28"/>
        <end position="248"/>
    </location>
</feature>